<reference evidence="4" key="1">
    <citation type="journal article" date="2020" name="Phytopathology">
        <title>Genome sequence of the chestnut blight fungus Cryphonectria parasitica EP155: A fundamental resource for an archetypical invasive plant pathogen.</title>
        <authorList>
            <person name="Crouch J.A."/>
            <person name="Dawe A."/>
            <person name="Aerts A."/>
            <person name="Barry K."/>
            <person name="Churchill A.C.L."/>
            <person name="Grimwood J."/>
            <person name="Hillman B."/>
            <person name="Milgroom M.G."/>
            <person name="Pangilinan J."/>
            <person name="Smith M."/>
            <person name="Salamov A."/>
            <person name="Schmutz J."/>
            <person name="Yadav J."/>
            <person name="Grigoriev I.V."/>
            <person name="Nuss D."/>
        </authorList>
    </citation>
    <scope>NUCLEOTIDE SEQUENCE</scope>
    <source>
        <strain evidence="4">EP155</strain>
    </source>
</reference>
<dbReference type="Proteomes" id="UP000803844">
    <property type="component" value="Unassembled WGS sequence"/>
</dbReference>
<dbReference type="SUPFAM" id="SSF82171">
    <property type="entry name" value="DPP6 N-terminal domain-like"/>
    <property type="match status" value="1"/>
</dbReference>
<dbReference type="PANTHER" id="PTHR10039">
    <property type="entry name" value="AMELOGENIN"/>
    <property type="match status" value="1"/>
</dbReference>
<dbReference type="RefSeq" id="XP_040780502.1">
    <property type="nucleotide sequence ID" value="XM_040924965.1"/>
</dbReference>
<evidence type="ECO:0000313" key="4">
    <source>
        <dbReference type="EMBL" id="KAF3769541.1"/>
    </source>
</evidence>
<name>A0A9P4YAN7_CRYP1</name>
<feature type="region of interest" description="Disordered" evidence="2">
    <location>
        <begin position="1411"/>
        <end position="1441"/>
    </location>
</feature>
<keyword evidence="5" id="KW-1185">Reference proteome</keyword>
<dbReference type="InterPro" id="IPR056884">
    <property type="entry name" value="NPHP3-like_N"/>
</dbReference>
<dbReference type="OrthoDB" id="4772757at2759"/>
<gene>
    <name evidence="4" type="ORF">M406DRAFT_66031</name>
</gene>
<evidence type="ECO:0000256" key="1">
    <source>
        <dbReference type="ARBA" id="ARBA00022737"/>
    </source>
</evidence>
<evidence type="ECO:0000313" key="5">
    <source>
        <dbReference type="Proteomes" id="UP000803844"/>
    </source>
</evidence>
<protein>
    <recommendedName>
        <fullName evidence="3">Nephrocystin 3-like N-terminal domain-containing protein</fullName>
    </recommendedName>
</protein>
<sequence length="1441" mass="161782">MARFLPVSSTQQLMSEINAIHSVSKAKRRIFPILQKIQKFAENLGPYMKVVELASHFVTFFEKLGGILGRLDDKLLRYGQLHDKFKGVRKDALRLTNAMSSIYLLLFQFLAAVARIFTTKEGKRKRTPVVVGTLMWKPFDLHFEEILEGIGFHQETIKEEMDFLIMNHIEAKLSRQEKEAEAAGRGVRHFIQKTSVVHTEQTRNTFLASVVQWLAPPDDFKERLQRAQELRMEGTAEWLFDQDKFVSWRALNYSATHDSDMSSQGAPSILWVNAASTMDELSRQEMAGDSALTVCYYFFSQSLARWNTSSDALRAIALQILHKFHSEEMIYNAFSFALADYPVQTRATEQELYDLLTYCLPHLPTLFCVLDGLDEASDGKALVRSLWKLRQQFPTSLKVIFFSRPEVRYLHHLYVPDVNIKFDSGTSSADIGLYIRGQVEDMVQARLLPLSCNVREVVRNLVNRSEGMFLWARLMVTYLNSPALTRKERLDTMMDCTPDGLESMYRRIHTRIVKQDSPSKDLASRAFSWVAYGSPEVGYSDKALQEALYDNGWDGSSTDFDHVISSSCCSLLEKDANARYRFIHLSALEYVQAATEEITTDRVSLSPLILSKEVAICGILQRYLRYLMKELPTQPLSGGIGADIDLGLLRQQHPLLKYAAPNWLPLTLWIFHAKMQNSAFPPDESIKIEETVQQYLESRLSINVWIEAIYRINGRDVSTFVSDAKSWMLRATRESHRPVVADLEEFVNDLHTLDTSWGESLSRSPSAIWDDVTEFNPSRFWVSTTALSKESLLPSLGDADHHEYLQHNTKPTFSISMSSNDGSRLLVLGIYPPRNFCDVWNGRSSLASSTRRSSANLASDTDHFQLLSIGWVARIEVFSLSSSSSHIITQVEIKLNPQDIRVCLENTLRVRGPGFEKESSTPKMTGVITEYDATWSGCPIEQSSWDASDVLNSFKTAPVPQIPDRQADLTDAAGSVDWAYLSQRARPETRLRERNSANNGDAKVPDRATTHGVHLVACPPDMIAAIKWPTDTCPTVRELNMPLSISPTLETFTILNRIYRLPQGRSGSAEPEQLAMDFSSWVTPVKKGSTSISRSSYRIYWSPDGMWLAFAGENARFVAQKAGLAQDTVVNFSGIAIFSAKNIHERSCLEVLNATTYVPVAGSLSFHPSQPLLLVPSGQYIWKLPDGRPEKFDLANGGNFGNCHKVTFSHCGRFVAIHRSGRDWPQLVPVPAYYLETTQSSKEVGTDVLPSSRDDHCVSAAKDSSNLSTRLVIDQIVPVLRSSESTSLQMSDDIMMTLHTKAGTGGSQFELAAQDSRDDSGLFKIPLLQVPDDLPVTNMSISMHKPASERSEDKISIVLNSTHEGQYKSNEPTLANHLPLVIRKDQRALYLKDKQGGLVGSRDTVGFARLHGALDVDDDATTEPGSKRRKTETQPSRSSCS</sequence>
<dbReference type="EMBL" id="MU032344">
    <property type="protein sequence ID" value="KAF3769541.1"/>
    <property type="molecule type" value="Genomic_DNA"/>
</dbReference>
<evidence type="ECO:0000259" key="3">
    <source>
        <dbReference type="Pfam" id="PF24883"/>
    </source>
</evidence>
<comment type="caution">
    <text evidence="4">The sequence shown here is derived from an EMBL/GenBank/DDBJ whole genome shotgun (WGS) entry which is preliminary data.</text>
</comment>
<feature type="domain" description="Nephrocystin 3-like N-terminal" evidence="3">
    <location>
        <begin position="234"/>
        <end position="404"/>
    </location>
</feature>
<proteinExistence type="predicted"/>
<accession>A0A9P4YAN7</accession>
<keyword evidence="1" id="KW-0677">Repeat</keyword>
<dbReference type="PANTHER" id="PTHR10039:SF15">
    <property type="entry name" value="NACHT DOMAIN-CONTAINING PROTEIN"/>
    <property type="match status" value="1"/>
</dbReference>
<organism evidence="4 5">
    <name type="scientific">Cryphonectria parasitica (strain ATCC 38755 / EP155)</name>
    <dbReference type="NCBI Taxonomy" id="660469"/>
    <lineage>
        <taxon>Eukaryota</taxon>
        <taxon>Fungi</taxon>
        <taxon>Dikarya</taxon>
        <taxon>Ascomycota</taxon>
        <taxon>Pezizomycotina</taxon>
        <taxon>Sordariomycetes</taxon>
        <taxon>Sordariomycetidae</taxon>
        <taxon>Diaporthales</taxon>
        <taxon>Cryphonectriaceae</taxon>
        <taxon>Cryphonectria-Endothia species complex</taxon>
        <taxon>Cryphonectria</taxon>
    </lineage>
</organism>
<dbReference type="GeneID" id="63842094"/>
<evidence type="ECO:0000256" key="2">
    <source>
        <dbReference type="SAM" id="MobiDB-lite"/>
    </source>
</evidence>
<dbReference type="Pfam" id="PF24883">
    <property type="entry name" value="NPHP3_N"/>
    <property type="match status" value="1"/>
</dbReference>